<sequence>MNPSQLAFLLGIATVATGHGVMIEPHPYNLETAPLLQVSPLNAQLPFPCQGRTEHAERRTTLTAGTTQNVKFWIAAVHGGGSCQFSVTYEYPPPSDPAKWKTIYTIIGDCPAKAAGNLPTVEKDKDGRENGPQCGNDSGSECVRSYDIPIPAGIQNGENATFAFTWFNKIGNREMYMNCAPVSIVGGTDDKEFMESLPPVFQANIPGQCTTGESGQLLNIPNPGKFGKVNAEPSPSGNGQCPAADPPTFVEGPQGSGTTGSLVVTPTSVPQSSSSSFMTVTTSARSVSSGKPKYGNSTMPSTGTAISGAAPAETSQPSWAHGMKACPSADGEIYCYDDNTFGLCTEGWADPMPLNKDQTCKNGQILYNFSSSSPSVSAH</sequence>
<feature type="chain" id="PRO_5046424199" description="Extracellular protein" evidence="2">
    <location>
        <begin position="19"/>
        <end position="379"/>
    </location>
</feature>
<dbReference type="Proteomes" id="UP001430848">
    <property type="component" value="Unassembled WGS sequence"/>
</dbReference>
<feature type="compositionally biased region" description="Polar residues" evidence="1">
    <location>
        <begin position="284"/>
        <end position="305"/>
    </location>
</feature>
<evidence type="ECO:0008006" key="5">
    <source>
        <dbReference type="Google" id="ProtNLM"/>
    </source>
</evidence>
<reference evidence="3 4" key="1">
    <citation type="submission" date="2024-02" db="EMBL/GenBank/DDBJ databases">
        <title>De novo assembly and annotation of 12 fungi associated with fruit tree decline syndrome in Ontario, Canada.</title>
        <authorList>
            <person name="Sulman M."/>
            <person name="Ellouze W."/>
            <person name="Ilyukhin E."/>
        </authorList>
    </citation>
    <scope>NUCLEOTIDE SEQUENCE [LARGE SCALE GENOMIC DNA]</scope>
    <source>
        <strain evidence="3 4">M169</strain>
    </source>
</reference>
<name>A0ABR1PEZ9_DIAER</name>
<keyword evidence="4" id="KW-1185">Reference proteome</keyword>
<dbReference type="PANTHER" id="PTHR36182:SF2">
    <property type="entry name" value="LYTIC POLYSACCHARIDE MONOOXYGENASE"/>
    <property type="match status" value="1"/>
</dbReference>
<dbReference type="Gene3D" id="2.70.50.70">
    <property type="match status" value="1"/>
</dbReference>
<accession>A0ABR1PEZ9</accession>
<gene>
    <name evidence="3" type="ORF">SLS63_004134</name>
</gene>
<organism evidence="3 4">
    <name type="scientific">Diaporthe eres</name>
    <name type="common">Phomopsis oblonga</name>
    <dbReference type="NCBI Taxonomy" id="83184"/>
    <lineage>
        <taxon>Eukaryota</taxon>
        <taxon>Fungi</taxon>
        <taxon>Dikarya</taxon>
        <taxon>Ascomycota</taxon>
        <taxon>Pezizomycotina</taxon>
        <taxon>Sordariomycetes</taxon>
        <taxon>Sordariomycetidae</taxon>
        <taxon>Diaporthales</taxon>
        <taxon>Diaporthaceae</taxon>
        <taxon>Diaporthe</taxon>
        <taxon>Diaporthe eres species complex</taxon>
    </lineage>
</organism>
<keyword evidence="2" id="KW-0732">Signal</keyword>
<proteinExistence type="predicted"/>
<evidence type="ECO:0000256" key="1">
    <source>
        <dbReference type="SAM" id="MobiDB-lite"/>
    </source>
</evidence>
<dbReference type="PANTHER" id="PTHR36182">
    <property type="entry name" value="PROTEIN, PUTATIVE (AFU_ORTHOLOGUE AFUA_6G10930)-RELATED"/>
    <property type="match status" value="1"/>
</dbReference>
<evidence type="ECO:0000313" key="3">
    <source>
        <dbReference type="EMBL" id="KAK7735146.1"/>
    </source>
</evidence>
<feature type="region of interest" description="Disordered" evidence="1">
    <location>
        <begin position="283"/>
        <end position="313"/>
    </location>
</feature>
<feature type="region of interest" description="Disordered" evidence="1">
    <location>
        <begin position="119"/>
        <end position="138"/>
    </location>
</feature>
<evidence type="ECO:0000313" key="4">
    <source>
        <dbReference type="Proteomes" id="UP001430848"/>
    </source>
</evidence>
<evidence type="ECO:0000256" key="2">
    <source>
        <dbReference type="SAM" id="SignalP"/>
    </source>
</evidence>
<feature type="signal peptide" evidence="2">
    <location>
        <begin position="1"/>
        <end position="18"/>
    </location>
</feature>
<dbReference type="EMBL" id="JAKNSF020000014">
    <property type="protein sequence ID" value="KAK7735146.1"/>
    <property type="molecule type" value="Genomic_DNA"/>
</dbReference>
<protein>
    <recommendedName>
        <fullName evidence="5">Extracellular protein</fullName>
    </recommendedName>
</protein>
<comment type="caution">
    <text evidence="3">The sequence shown here is derived from an EMBL/GenBank/DDBJ whole genome shotgun (WGS) entry which is preliminary data.</text>
</comment>
<feature type="region of interest" description="Disordered" evidence="1">
    <location>
        <begin position="231"/>
        <end position="256"/>
    </location>
</feature>